<dbReference type="Proteomes" id="UP001501196">
    <property type="component" value="Unassembled WGS sequence"/>
</dbReference>
<feature type="transmembrane region" description="Helical" evidence="1">
    <location>
        <begin position="188"/>
        <end position="209"/>
    </location>
</feature>
<accession>A0ABP5G8W9</accession>
<comment type="caution">
    <text evidence="2">The sequence shown here is derived from an EMBL/GenBank/DDBJ whole genome shotgun (WGS) entry which is preliminary data.</text>
</comment>
<dbReference type="Pfam" id="PF14023">
    <property type="entry name" value="Bestrophin-like"/>
    <property type="match status" value="1"/>
</dbReference>
<reference evidence="3" key="1">
    <citation type="journal article" date="2019" name="Int. J. Syst. Evol. Microbiol.">
        <title>The Global Catalogue of Microorganisms (GCM) 10K type strain sequencing project: providing services to taxonomists for standard genome sequencing and annotation.</title>
        <authorList>
            <consortium name="The Broad Institute Genomics Platform"/>
            <consortium name="The Broad Institute Genome Sequencing Center for Infectious Disease"/>
            <person name="Wu L."/>
            <person name="Ma J."/>
        </authorList>
    </citation>
    <scope>NUCLEOTIDE SEQUENCE [LARGE SCALE GENOMIC DNA]</scope>
    <source>
        <strain evidence="3">JCM 15672</strain>
    </source>
</reference>
<evidence type="ECO:0000313" key="2">
    <source>
        <dbReference type="EMBL" id="GAA2041482.1"/>
    </source>
</evidence>
<dbReference type="RefSeq" id="WP_344375981.1">
    <property type="nucleotide sequence ID" value="NZ_BAAAPW010000005.1"/>
</dbReference>
<evidence type="ECO:0000256" key="1">
    <source>
        <dbReference type="SAM" id="Phobius"/>
    </source>
</evidence>
<protein>
    <recommendedName>
        <fullName evidence="4">DUF4239 domain-containing protein</fullName>
    </recommendedName>
</protein>
<dbReference type="InterPro" id="IPR025333">
    <property type="entry name" value="DUF4239"/>
</dbReference>
<dbReference type="EMBL" id="BAAAPW010000005">
    <property type="protein sequence ID" value="GAA2041482.1"/>
    <property type="molecule type" value="Genomic_DNA"/>
</dbReference>
<feature type="transmembrane region" description="Helical" evidence="1">
    <location>
        <begin position="52"/>
        <end position="72"/>
    </location>
</feature>
<evidence type="ECO:0000313" key="3">
    <source>
        <dbReference type="Proteomes" id="UP001501196"/>
    </source>
</evidence>
<keyword evidence="1" id="KW-0472">Membrane</keyword>
<keyword evidence="3" id="KW-1185">Reference proteome</keyword>
<keyword evidence="1" id="KW-1133">Transmembrane helix</keyword>
<name>A0ABP5G8W9_9MICO</name>
<sequence length="263" mass="28866">MSWFYDTPVWITMPLFVGGFVVASCLVVWAMKPVVRRLVRDRDEWDRTLAHVIGTFGLFFGILLALVTVSVYENYAATRAVTVTEAGEVGALVRASTALPDEIGSPIRDELQAYLITVIEGDFVEQREGVLPDGSRAQVDAIEEILHGVEAVTGSEQAEYKQALEAFEAFFDARRDRIDATALALPSLIWVVIWVGAAVNAILIAFISVRSLRLHLLLAGLLAVFIGLVIFTTADMDRPYAGNVSVNAGAYERLYEQVFGPRG</sequence>
<organism evidence="2 3">
    <name type="scientific">Agromyces tropicus</name>
    <dbReference type="NCBI Taxonomy" id="555371"/>
    <lineage>
        <taxon>Bacteria</taxon>
        <taxon>Bacillati</taxon>
        <taxon>Actinomycetota</taxon>
        <taxon>Actinomycetes</taxon>
        <taxon>Micrococcales</taxon>
        <taxon>Microbacteriaceae</taxon>
        <taxon>Agromyces</taxon>
    </lineage>
</organism>
<feature type="transmembrane region" description="Helical" evidence="1">
    <location>
        <begin position="216"/>
        <end position="234"/>
    </location>
</feature>
<keyword evidence="1" id="KW-0812">Transmembrane</keyword>
<proteinExistence type="predicted"/>
<evidence type="ECO:0008006" key="4">
    <source>
        <dbReference type="Google" id="ProtNLM"/>
    </source>
</evidence>
<feature type="transmembrane region" description="Helical" evidence="1">
    <location>
        <begin position="12"/>
        <end position="31"/>
    </location>
</feature>
<gene>
    <name evidence="2" type="ORF">GCM10009819_29220</name>
</gene>